<dbReference type="AlphaFoldDB" id="X1BV54"/>
<reference evidence="1" key="1">
    <citation type="journal article" date="2014" name="Front. Microbiol.">
        <title>High frequency of phylogenetically diverse reductive dehalogenase-homologous genes in deep subseafloor sedimentary metagenomes.</title>
        <authorList>
            <person name="Kawai M."/>
            <person name="Futagami T."/>
            <person name="Toyoda A."/>
            <person name="Takaki Y."/>
            <person name="Nishi S."/>
            <person name="Hori S."/>
            <person name="Arai W."/>
            <person name="Tsubouchi T."/>
            <person name="Morono Y."/>
            <person name="Uchiyama I."/>
            <person name="Ito T."/>
            <person name="Fujiyama A."/>
            <person name="Inagaki F."/>
            <person name="Takami H."/>
        </authorList>
    </citation>
    <scope>NUCLEOTIDE SEQUENCE</scope>
    <source>
        <strain evidence="1">Expedition CK06-06</strain>
    </source>
</reference>
<feature type="non-terminal residue" evidence="1">
    <location>
        <position position="1"/>
    </location>
</feature>
<proteinExistence type="predicted"/>
<organism evidence="1">
    <name type="scientific">marine sediment metagenome</name>
    <dbReference type="NCBI Taxonomy" id="412755"/>
    <lineage>
        <taxon>unclassified sequences</taxon>
        <taxon>metagenomes</taxon>
        <taxon>ecological metagenomes</taxon>
    </lineage>
</organism>
<dbReference type="EMBL" id="BART01021386">
    <property type="protein sequence ID" value="GAG99654.1"/>
    <property type="molecule type" value="Genomic_DNA"/>
</dbReference>
<comment type="caution">
    <text evidence="1">The sequence shown here is derived from an EMBL/GenBank/DDBJ whole genome shotgun (WGS) entry which is preliminary data.</text>
</comment>
<evidence type="ECO:0000313" key="1">
    <source>
        <dbReference type="EMBL" id="GAG99654.1"/>
    </source>
</evidence>
<sequence>RTEIMKEDKVKFIVFITPGGWYEKQPNKERLEWEG</sequence>
<accession>X1BV54</accession>
<protein>
    <submittedName>
        <fullName evidence="1">Uncharacterized protein</fullName>
    </submittedName>
</protein>
<name>X1BV54_9ZZZZ</name>
<gene>
    <name evidence="1" type="ORF">S01H4_39478</name>
</gene>